<name>A0ACD3ZRX1_FUSSC</name>
<dbReference type="Proteomes" id="UP000830768">
    <property type="component" value="Chromosome 13"/>
</dbReference>
<evidence type="ECO:0000313" key="1">
    <source>
        <dbReference type="EMBL" id="UPL03883.1"/>
    </source>
</evidence>
<organism evidence="1 2">
    <name type="scientific">Fusarium solani subsp. cucurbitae</name>
    <name type="common">Neocosmosporum cucurbitae</name>
    <dbReference type="NCBI Taxonomy" id="2747967"/>
    <lineage>
        <taxon>Eukaryota</taxon>
        <taxon>Fungi</taxon>
        <taxon>Dikarya</taxon>
        <taxon>Ascomycota</taxon>
        <taxon>Pezizomycotina</taxon>
        <taxon>Sordariomycetes</taxon>
        <taxon>Hypocreomycetidae</taxon>
        <taxon>Hypocreales</taxon>
        <taxon>Nectriaceae</taxon>
        <taxon>Fusarium</taxon>
        <taxon>Fusarium solani species complex</taxon>
    </lineage>
</organism>
<evidence type="ECO:0000313" key="2">
    <source>
        <dbReference type="Proteomes" id="UP000830768"/>
    </source>
</evidence>
<dbReference type="EMBL" id="CP090041">
    <property type="protein sequence ID" value="UPL03883.1"/>
    <property type="molecule type" value="Genomic_DNA"/>
</dbReference>
<sequence>MAAAVAEAFNKDFSFLKYRAVDDQQEAVTVRRTAYWCYCGPLLDPFSSSDPDLALPANFYEFAEATFTGPVQSRFLPFLKYINSLLVSKGLKHYMLTIRATTPTHEYDRPRWHTDELFFSDLSEGNLPGTRLGLKSQYKNGERNSGTNWKICTTLLGPSTLFIPIEHQASARKRQENARVAASTEHECLSIRCVGCASAAEAPCRECSVFRVGRDFGAVHSEPSMSEGEHGRIFINVVPGTEEELRSLTTKWGMEFPRQWWVGGR</sequence>
<reference evidence="1" key="1">
    <citation type="submission" date="2021-11" db="EMBL/GenBank/DDBJ databases">
        <title>Fusarium solani-melongenae Genome sequencing and assembly.</title>
        <authorList>
            <person name="Xie S."/>
            <person name="Huang L."/>
            <person name="Zhang X."/>
        </authorList>
    </citation>
    <scope>NUCLEOTIDE SEQUENCE</scope>
    <source>
        <strain evidence="1">CRI 24-3</strain>
    </source>
</reference>
<protein>
    <submittedName>
        <fullName evidence="1">Uncharacterized protein</fullName>
    </submittedName>
</protein>
<keyword evidence="2" id="KW-1185">Reference proteome</keyword>
<accession>A0ACD3ZRX1</accession>
<proteinExistence type="predicted"/>
<gene>
    <name evidence="1" type="ORF">LCI18_014817</name>
</gene>